<evidence type="ECO:0000256" key="5">
    <source>
        <dbReference type="ARBA" id="ARBA00022670"/>
    </source>
</evidence>
<keyword evidence="7" id="KW-0378">Hydrolase</keyword>
<evidence type="ECO:0000256" key="11">
    <source>
        <dbReference type="ARBA" id="ARBA00022889"/>
    </source>
</evidence>
<dbReference type="PROSITE" id="PS00022">
    <property type="entry name" value="EGF_1"/>
    <property type="match status" value="1"/>
</dbReference>
<dbReference type="EMBL" id="CP111025">
    <property type="protein sequence ID" value="WAR25829.1"/>
    <property type="molecule type" value="Genomic_DNA"/>
</dbReference>
<feature type="compositionally biased region" description="Basic and acidic residues" evidence="17">
    <location>
        <begin position="138"/>
        <end position="157"/>
    </location>
</feature>
<comment type="subcellular location">
    <subcellularLocation>
        <location evidence="1">Secreted</location>
        <location evidence="1">Extracellular space</location>
        <location evidence="1">Extracellular matrix</location>
    </subcellularLocation>
</comment>
<comment type="similarity">
    <text evidence="12">Belongs to the reelin family.</text>
</comment>
<evidence type="ECO:0000256" key="12">
    <source>
        <dbReference type="ARBA" id="ARBA00023773"/>
    </source>
</evidence>
<evidence type="ECO:0000256" key="9">
    <source>
        <dbReference type="ARBA" id="ARBA00022833"/>
    </source>
</evidence>
<evidence type="ECO:0000256" key="7">
    <source>
        <dbReference type="ARBA" id="ARBA00022801"/>
    </source>
</evidence>
<evidence type="ECO:0000256" key="2">
    <source>
        <dbReference type="ARBA" id="ARBA00022473"/>
    </source>
</evidence>
<evidence type="ECO:0000256" key="14">
    <source>
        <dbReference type="ARBA" id="ARBA00044961"/>
    </source>
</evidence>
<name>A0ABY7FX29_MYAAR</name>
<evidence type="ECO:0000256" key="15">
    <source>
        <dbReference type="ARBA" id="ARBA00046064"/>
    </source>
</evidence>
<dbReference type="PROSITE" id="PS01186">
    <property type="entry name" value="EGF_2"/>
    <property type="match status" value="1"/>
</dbReference>
<evidence type="ECO:0000313" key="20">
    <source>
        <dbReference type="Proteomes" id="UP001164746"/>
    </source>
</evidence>
<evidence type="ECO:0000256" key="8">
    <source>
        <dbReference type="ARBA" id="ARBA00022825"/>
    </source>
</evidence>
<sequence>MEHVLMRCILFYTAPTTSPLRPALAEIHSDSIIFRDDFDSFDGNTAVEYHICSGYTVLSRPPTDANALKTVLIRLPPKARGQGICFKWSQAPTVPRPPNVMPYGTTTPADFGVGLPNFSDHTEDDDDSYSPSEFDILGEGHSDNEYHDTTKPPKTTRETTTNYAPDEFDDPDYTTPPYYPRTTSYSYDIHAVEVHDDPDVLASPSEVGQEASGSYQGCWAIDHVLIVNMAHVPSTLQDAFNPVNPSDWLSLPGAYFKQQCHSEDTAMVFNHESPMTAVSSRDLDLSVKDYRDDLILEEEFESNWQVSGGHIDVLCGIIHSDNSMVFTGPGKSRKICSPFIDPRKAGNVRFNFGLGSGGCHTDGNIKAEVIVFMEDKSEHTIYIIETLSVKSYVEPSLVSVPLKPVERYEEARICWLQKYSGGQDKNVWAIDNVQVLPFMPEKSSTAKDKVAQFSLNLECGNNPHNNEVELKYSTNYGESWFSLHQPCLPNQCDGKYFPTNTHFKCDFGYTGELCRKPVAQNPAILLENFEGTSLVPSTGVEHILGASLSYDCDVVSTGKAAVFNQDGRREFVTAELNTTNTMVGSNSPVSACPAPEKTKELVLLDYSCDGGISWHLLKMFNIFDYRTAILNDHLFNTLRLDMNNLVDDGDHLSVTQGRLSDSYCRKMKSISFIGRPSNDDVRLLTTESMHIGAGYIMQFELVMGCGLPYSETVDNRVYLEYSTDHGIHWNLVIEPCLPPAPCESVHQGTIYDWTQFREWTRITIPLPVATWGPSTRFQLRQSYWTNTDTWGVARLYIGQQCPNMCHGHGQCNEGTCICDEGYEGTDCQPATHLNDKMLADFGIRYEPDHDFEHVRGGKNGVRELITKDMDTRRSDYLQFYLRVGGGGADCNGGEHRSHGVIVQYSNNGGVTWTLLDELEGTMYGKPRFRWWQPQHAGKGHDQWAVDEIHLGQYENLRLLEDDFNGSVEPLDSGVWQTATGGVIGKYCNSRNPVLILANQESDKRVVTKDLNLKVGDVIQFKINVGCTNQFRWDHPVMLQYWPRGGNGFKLVRQPCYPEMSCHGNHSEGSIYYAGPHGHWELVIIPVIEELAKYPLILRWWQPGGYPYNFALDDVYIGPPCDHSCHRNGACKNGACDCYGRFDDPDCQSDDPTPYGMVDRFEQLHRPADFWRRILGGHLGIGCGTVDAGNALFLDGEGSREAVTVPLNTTYLSNELTHRCTQPSSPNEGIILDYSTDNEITWSLLKVVEPKLYNGSKERIVIELPPEAKSDRTIFRWWQPLGYGGMTKAEWGLDSVTIGVNETNLDGFQDDFAGMMPDMFTWFQTESAVPRITCNSKGNALEKEVCRNVGLPSNAINVPAI</sequence>
<dbReference type="Pfam" id="PF23106">
    <property type="entry name" value="EGF_Teneurin"/>
    <property type="match status" value="1"/>
</dbReference>
<keyword evidence="2" id="KW-0217">Developmental protein</keyword>
<feature type="region of interest" description="Disordered" evidence="17">
    <location>
        <begin position="117"/>
        <end position="173"/>
    </location>
</feature>
<dbReference type="PROSITE" id="PS50026">
    <property type="entry name" value="EGF_3"/>
    <property type="match status" value="1"/>
</dbReference>
<keyword evidence="6" id="KW-0479">Metal-binding</keyword>
<keyword evidence="11" id="KW-0130">Cell adhesion</keyword>
<keyword evidence="16" id="KW-1015">Disulfide bond</keyword>
<dbReference type="Pfam" id="PF21471">
    <property type="entry name" value="Reelin_subrepeat-B"/>
    <property type="match status" value="6"/>
</dbReference>
<keyword evidence="4" id="KW-0272">Extracellular matrix</keyword>
<comment type="subunit">
    <text evidence="14">Oligomer of disulfide-linked homodimers.</text>
</comment>
<dbReference type="Gene3D" id="2.60.120.260">
    <property type="entry name" value="Galactose-binding domain-like"/>
    <property type="match status" value="8"/>
</dbReference>
<evidence type="ECO:0000256" key="16">
    <source>
        <dbReference type="PROSITE-ProRule" id="PRU00076"/>
    </source>
</evidence>
<protein>
    <recommendedName>
        <fullName evidence="13">Reelin</fullName>
    </recommendedName>
</protein>
<dbReference type="InterPro" id="IPR049419">
    <property type="entry name" value="Reelin_subrepeat-B"/>
</dbReference>
<evidence type="ECO:0000259" key="18">
    <source>
        <dbReference type="PROSITE" id="PS50026"/>
    </source>
</evidence>
<evidence type="ECO:0000256" key="3">
    <source>
        <dbReference type="ARBA" id="ARBA00022525"/>
    </source>
</evidence>
<evidence type="ECO:0000256" key="13">
    <source>
        <dbReference type="ARBA" id="ARBA00023900"/>
    </source>
</evidence>
<proteinExistence type="inferred from homology"/>
<organism evidence="19 20">
    <name type="scientific">Mya arenaria</name>
    <name type="common">Soft-shell clam</name>
    <dbReference type="NCBI Taxonomy" id="6604"/>
    <lineage>
        <taxon>Eukaryota</taxon>
        <taxon>Metazoa</taxon>
        <taxon>Spiralia</taxon>
        <taxon>Lophotrochozoa</taxon>
        <taxon>Mollusca</taxon>
        <taxon>Bivalvia</taxon>
        <taxon>Autobranchia</taxon>
        <taxon>Heteroconchia</taxon>
        <taxon>Euheterodonta</taxon>
        <taxon>Imparidentia</taxon>
        <taxon>Neoheterodontei</taxon>
        <taxon>Myida</taxon>
        <taxon>Myoidea</taxon>
        <taxon>Myidae</taxon>
        <taxon>Mya</taxon>
    </lineage>
</organism>
<gene>
    <name evidence="19" type="ORF">MAR_011533</name>
</gene>
<dbReference type="PANTHER" id="PTHR11841:SF1">
    <property type="entry name" value="REELIN"/>
    <property type="match status" value="1"/>
</dbReference>
<feature type="disulfide bond" evidence="16">
    <location>
        <begin position="818"/>
        <end position="827"/>
    </location>
</feature>
<reference evidence="19" key="1">
    <citation type="submission" date="2022-11" db="EMBL/GenBank/DDBJ databases">
        <title>Centuries of genome instability and evolution in soft-shell clam transmissible cancer (bioRxiv).</title>
        <authorList>
            <person name="Hart S.F.M."/>
            <person name="Yonemitsu M.A."/>
            <person name="Giersch R.M."/>
            <person name="Beal B.F."/>
            <person name="Arriagada G."/>
            <person name="Davis B.W."/>
            <person name="Ostrander E.A."/>
            <person name="Goff S.P."/>
            <person name="Metzger M.J."/>
        </authorList>
    </citation>
    <scope>NUCLEOTIDE SEQUENCE</scope>
    <source>
        <strain evidence="19">MELC-2E11</strain>
        <tissue evidence="19">Siphon/mantle</tissue>
    </source>
</reference>
<dbReference type="Proteomes" id="UP001164746">
    <property type="component" value="Chromosome 14"/>
</dbReference>
<comment type="caution">
    <text evidence="16">Lacks conserved residue(s) required for the propagation of feature annotation.</text>
</comment>
<evidence type="ECO:0000256" key="4">
    <source>
        <dbReference type="ARBA" id="ARBA00022530"/>
    </source>
</evidence>
<dbReference type="PANTHER" id="PTHR11841">
    <property type="entry name" value="REELIN"/>
    <property type="match status" value="1"/>
</dbReference>
<evidence type="ECO:0000256" key="1">
    <source>
        <dbReference type="ARBA" id="ARBA00004498"/>
    </source>
</evidence>
<feature type="domain" description="EGF-like" evidence="18">
    <location>
        <begin position="797"/>
        <end position="828"/>
    </location>
</feature>
<dbReference type="SUPFAM" id="SSF50939">
    <property type="entry name" value="Sialidases"/>
    <property type="match status" value="1"/>
</dbReference>
<evidence type="ECO:0000313" key="19">
    <source>
        <dbReference type="EMBL" id="WAR25829.1"/>
    </source>
</evidence>
<keyword evidence="16" id="KW-0245">EGF-like domain</keyword>
<dbReference type="InterPro" id="IPR036278">
    <property type="entry name" value="Sialidase_sf"/>
</dbReference>
<keyword evidence="5" id="KW-0645">Protease</keyword>
<keyword evidence="8" id="KW-0720">Serine protease</keyword>
<feature type="disulfide bond" evidence="16">
    <location>
        <begin position="801"/>
        <end position="811"/>
    </location>
</feature>
<keyword evidence="20" id="KW-1185">Reference proteome</keyword>
<comment type="function">
    <text evidence="15">Extracellular matrix serine protease secreted by pioneer neurons that plays a role in layering of neurons in the cerebral cortex and cerebellum by coordinating cell positioning during neurodevelopment. Regulates microtubule function in neurons and neuronal migration. Binding to the extracellular domains of lipoprotein receptors VLDLR and LRP8/APOER2 induces tyrosine phosphorylation of DAB1 and modulation of TAU phosphorylation. Affects migration of sympathetic preganglionic neurons in the spinal cord, where it seems to act as a barrier to neuronal migration. Enzymatic activity is important for the modulation of cell adhesion.</text>
</comment>
<dbReference type="InterPro" id="IPR034968">
    <property type="entry name" value="Reelin"/>
</dbReference>
<evidence type="ECO:0000256" key="10">
    <source>
        <dbReference type="ARBA" id="ARBA00022837"/>
    </source>
</evidence>
<keyword evidence="10" id="KW-0106">Calcium</keyword>
<keyword evidence="9" id="KW-0862">Zinc</keyword>
<evidence type="ECO:0000256" key="17">
    <source>
        <dbReference type="SAM" id="MobiDB-lite"/>
    </source>
</evidence>
<evidence type="ECO:0000256" key="6">
    <source>
        <dbReference type="ARBA" id="ARBA00022723"/>
    </source>
</evidence>
<keyword evidence="3" id="KW-0964">Secreted</keyword>
<dbReference type="InterPro" id="IPR000742">
    <property type="entry name" value="EGF"/>
</dbReference>
<accession>A0ABY7FX29</accession>